<evidence type="ECO:0000259" key="2">
    <source>
        <dbReference type="Pfam" id="PF20974"/>
    </source>
</evidence>
<dbReference type="InterPro" id="IPR011035">
    <property type="entry name" value="Ribosomal_bL25/Gln-tRNA_synth"/>
</dbReference>
<reference evidence="4" key="1">
    <citation type="journal article" date="2015" name="Nat. Genet.">
        <title>The genome and transcriptome of the zoonotic hookworm Ancylostoma ceylanicum identify infection-specific gene families.</title>
        <authorList>
            <person name="Schwarz E.M."/>
            <person name="Hu Y."/>
            <person name="Antoshechkin I."/>
            <person name="Miller M.M."/>
            <person name="Sternberg P.W."/>
            <person name="Aroian R.V."/>
        </authorList>
    </citation>
    <scope>NUCLEOTIDE SEQUENCE</scope>
    <source>
        <strain evidence="4">HY135</strain>
    </source>
</reference>
<dbReference type="InterPro" id="IPR020056">
    <property type="entry name" value="Rbsml_bL25/Gln-tRNA_synth_N"/>
</dbReference>
<evidence type="ECO:0000256" key="1">
    <source>
        <dbReference type="ARBA" id="ARBA00022917"/>
    </source>
</evidence>
<dbReference type="InterPro" id="IPR049437">
    <property type="entry name" value="tRNA-synt_1c_C2"/>
</dbReference>
<dbReference type="STRING" id="53326.A0A016U6D5"/>
<proteinExistence type="predicted"/>
<keyword evidence="4" id="KW-1185">Reference proteome</keyword>
<dbReference type="SUPFAM" id="SSF50715">
    <property type="entry name" value="Ribosomal protein L25-like"/>
    <property type="match status" value="1"/>
</dbReference>
<protein>
    <recommendedName>
        <fullName evidence="2">tRNA synthetases class I (E and Q) anti-codon binding domain-containing protein</fullName>
    </recommendedName>
</protein>
<accession>A0A016U6D5</accession>
<dbReference type="Proteomes" id="UP000024635">
    <property type="component" value="Unassembled WGS sequence"/>
</dbReference>
<dbReference type="OrthoDB" id="10250478at2759"/>
<feature type="domain" description="tRNA synthetases class I (E and Q) anti-codon binding" evidence="2">
    <location>
        <begin position="28"/>
        <end position="90"/>
    </location>
</feature>
<dbReference type="Gene3D" id="2.40.240.10">
    <property type="entry name" value="Ribosomal Protein L25, Chain P"/>
    <property type="match status" value="1"/>
</dbReference>
<dbReference type="GO" id="GO:0006412">
    <property type="term" value="P:translation"/>
    <property type="evidence" value="ECO:0007669"/>
    <property type="project" value="UniProtKB-KW"/>
</dbReference>
<gene>
    <name evidence="3" type="primary">Acey_s0055.g2543</name>
    <name evidence="3" type="ORF">Y032_0055g2543</name>
</gene>
<dbReference type="AlphaFoldDB" id="A0A016U6D5"/>
<sequence>MKSDKRSTCLKIRSATILHKTDTENELKSLRTLFKSKNPEDPNEVPGGFLTDVNKDSLTVLYTVLIDKSIAHSKVYDRYQFERVGYFSVDPDTVPGKKCPEIFGISLLDGSCDLGSGALYLEVAVSPSPAIVLTDVSELTSPPIFEENQHLFAFLYHFRNS</sequence>
<dbReference type="EMBL" id="JARK01001391">
    <property type="protein sequence ID" value="EYC10407.1"/>
    <property type="molecule type" value="Genomic_DNA"/>
</dbReference>
<organism evidence="3 4">
    <name type="scientific">Ancylostoma ceylanicum</name>
    <dbReference type="NCBI Taxonomy" id="53326"/>
    <lineage>
        <taxon>Eukaryota</taxon>
        <taxon>Metazoa</taxon>
        <taxon>Ecdysozoa</taxon>
        <taxon>Nematoda</taxon>
        <taxon>Chromadorea</taxon>
        <taxon>Rhabditida</taxon>
        <taxon>Rhabditina</taxon>
        <taxon>Rhabditomorpha</taxon>
        <taxon>Strongyloidea</taxon>
        <taxon>Ancylostomatidae</taxon>
        <taxon>Ancylostomatinae</taxon>
        <taxon>Ancylostoma</taxon>
    </lineage>
</organism>
<name>A0A016U6D5_9BILA</name>
<evidence type="ECO:0000313" key="4">
    <source>
        <dbReference type="Proteomes" id="UP000024635"/>
    </source>
</evidence>
<evidence type="ECO:0000313" key="3">
    <source>
        <dbReference type="EMBL" id="EYC10407.1"/>
    </source>
</evidence>
<comment type="caution">
    <text evidence="3">The sequence shown here is derived from an EMBL/GenBank/DDBJ whole genome shotgun (WGS) entry which is preliminary data.</text>
</comment>
<keyword evidence="1" id="KW-0648">Protein biosynthesis</keyword>
<dbReference type="Pfam" id="PF20974">
    <property type="entry name" value="tRNA-synt_1c_C2"/>
    <property type="match status" value="1"/>
</dbReference>